<dbReference type="PROSITE" id="PS50011">
    <property type="entry name" value="PROTEIN_KINASE_DOM"/>
    <property type="match status" value="1"/>
</dbReference>
<feature type="region of interest" description="Disordered" evidence="12">
    <location>
        <begin position="80"/>
        <end position="187"/>
    </location>
</feature>
<dbReference type="AlphaFoldDB" id="A0A9P8FC53"/>
<gene>
    <name evidence="15" type="ORF">KCU98_g15438</name>
    <name evidence="14" type="ORF">KCU98_g15477</name>
</gene>
<feature type="compositionally biased region" description="Polar residues" evidence="12">
    <location>
        <begin position="151"/>
        <end position="166"/>
    </location>
</feature>
<feature type="region of interest" description="Disordered" evidence="12">
    <location>
        <begin position="1"/>
        <end position="51"/>
    </location>
</feature>
<evidence type="ECO:0000256" key="4">
    <source>
        <dbReference type="ARBA" id="ARBA00022679"/>
    </source>
</evidence>
<dbReference type="EC" id="2.7.11.1" evidence="1"/>
<dbReference type="InterPro" id="IPR000719">
    <property type="entry name" value="Prot_kinase_dom"/>
</dbReference>
<comment type="similarity">
    <text evidence="8">Belongs to the protein kinase superfamily. STE Ser/Thr protein kinase family. COT1 subfamily.</text>
</comment>
<keyword evidence="4" id="KW-0808">Transferase</keyword>
<accession>A0A9P8FC53</accession>
<sequence length="330" mass="37311">MNPNNQQQSNRLQLNFGFQGAQNFGADQGRAYPTTPSTFPQPFPNPQGQQEVWGTAQQGMNSGFTNQGYFANNPYTSAVQQQQANLHAQQGYRPQPNQAQQQPQQQQQYHDAATNGLVHQFSNQNLGGPPRAQSPYARQVSPNPNPNRPRTANSTHQQQQHYSGPSLSDEEPPPKNPERFSTSIGNRAKLQTELVSTFFRDSVERARDRNARAQELETIMKDATVSDSRKQQKTTSMRRSEANFLRFLRTSERPQNYSTLKIIGKGAFGEVKLVQRKHDGKIYALKSLVKAEMFKKDQLAHVRAERDILANADSPWLVKLHTSFQDSTFL</sequence>
<dbReference type="InterPro" id="IPR011009">
    <property type="entry name" value="Kinase-like_dom_sf"/>
</dbReference>
<dbReference type="EMBL" id="JAHFXS010003291">
    <property type="protein sequence ID" value="KAG9968820.1"/>
    <property type="molecule type" value="Genomic_DNA"/>
</dbReference>
<dbReference type="FunFam" id="3.30.200.20:FF:000192">
    <property type="entry name" value="Serine/threonine-protein kinase cot-1"/>
    <property type="match status" value="1"/>
</dbReference>
<dbReference type="PANTHER" id="PTHR24356">
    <property type="entry name" value="SERINE/THREONINE-PROTEIN KINASE"/>
    <property type="match status" value="1"/>
</dbReference>
<evidence type="ECO:0000256" key="11">
    <source>
        <dbReference type="PROSITE-ProRule" id="PRU10141"/>
    </source>
</evidence>
<evidence type="ECO:0000256" key="9">
    <source>
        <dbReference type="ARBA" id="ARBA00047899"/>
    </source>
</evidence>
<dbReference type="SUPFAM" id="SSF56112">
    <property type="entry name" value="Protein kinase-like (PK-like)"/>
    <property type="match status" value="1"/>
</dbReference>
<keyword evidence="7 11" id="KW-0067">ATP-binding</keyword>
<keyword evidence="16" id="KW-1185">Reference proteome</keyword>
<evidence type="ECO:0000256" key="8">
    <source>
        <dbReference type="ARBA" id="ARBA00038271"/>
    </source>
</evidence>
<keyword evidence="2" id="KW-0723">Serine/threonine-protein kinase</keyword>
<evidence type="ECO:0000313" key="14">
    <source>
        <dbReference type="EMBL" id="KAG9968820.1"/>
    </source>
</evidence>
<dbReference type="Proteomes" id="UP000729357">
    <property type="component" value="Unassembled WGS sequence"/>
</dbReference>
<feature type="compositionally biased region" description="Low complexity" evidence="12">
    <location>
        <begin position="1"/>
        <end position="15"/>
    </location>
</feature>
<reference evidence="15" key="2">
    <citation type="submission" date="2021-08" db="EMBL/GenBank/DDBJ databases">
        <authorList>
            <person name="Gostincar C."/>
            <person name="Sun X."/>
            <person name="Song Z."/>
            <person name="Gunde-Cimerman N."/>
        </authorList>
    </citation>
    <scope>NUCLEOTIDE SEQUENCE</scope>
    <source>
        <strain evidence="15">EXF-9298</strain>
    </source>
</reference>
<comment type="catalytic activity">
    <reaction evidence="10">
        <text>L-seryl-[protein] + ATP = O-phospho-L-seryl-[protein] + ADP + H(+)</text>
        <dbReference type="Rhea" id="RHEA:17989"/>
        <dbReference type="Rhea" id="RHEA-COMP:9863"/>
        <dbReference type="Rhea" id="RHEA-COMP:11604"/>
        <dbReference type="ChEBI" id="CHEBI:15378"/>
        <dbReference type="ChEBI" id="CHEBI:29999"/>
        <dbReference type="ChEBI" id="CHEBI:30616"/>
        <dbReference type="ChEBI" id="CHEBI:83421"/>
        <dbReference type="ChEBI" id="CHEBI:456216"/>
        <dbReference type="EC" id="2.7.11.1"/>
    </reaction>
</comment>
<evidence type="ECO:0000256" key="1">
    <source>
        <dbReference type="ARBA" id="ARBA00012513"/>
    </source>
</evidence>
<dbReference type="GO" id="GO:0004674">
    <property type="term" value="F:protein serine/threonine kinase activity"/>
    <property type="evidence" value="ECO:0007669"/>
    <property type="project" value="UniProtKB-KW"/>
</dbReference>
<evidence type="ECO:0000256" key="5">
    <source>
        <dbReference type="ARBA" id="ARBA00022741"/>
    </source>
</evidence>
<comment type="caution">
    <text evidence="15">The sequence shown here is derived from an EMBL/GenBank/DDBJ whole genome shotgun (WGS) entry which is preliminary data.</text>
</comment>
<protein>
    <recommendedName>
        <fullName evidence="1">non-specific serine/threonine protein kinase</fullName>
        <ecNumber evidence="1">2.7.11.1</ecNumber>
    </recommendedName>
</protein>
<dbReference type="GO" id="GO:0005524">
    <property type="term" value="F:ATP binding"/>
    <property type="evidence" value="ECO:0007669"/>
    <property type="project" value="UniProtKB-UniRule"/>
</dbReference>
<evidence type="ECO:0000313" key="16">
    <source>
        <dbReference type="Proteomes" id="UP000729357"/>
    </source>
</evidence>
<feature type="binding site" evidence="11">
    <location>
        <position position="286"/>
    </location>
    <ligand>
        <name>ATP</name>
        <dbReference type="ChEBI" id="CHEBI:30616"/>
    </ligand>
</feature>
<evidence type="ECO:0000313" key="15">
    <source>
        <dbReference type="EMBL" id="KAG9968899.1"/>
    </source>
</evidence>
<dbReference type="InterPro" id="IPR017441">
    <property type="entry name" value="Protein_kinase_ATP_BS"/>
</dbReference>
<evidence type="ECO:0000256" key="6">
    <source>
        <dbReference type="ARBA" id="ARBA00022777"/>
    </source>
</evidence>
<organism evidence="15 16">
    <name type="scientific">Aureobasidium melanogenum</name>
    <name type="common">Aureobasidium pullulans var. melanogenum</name>
    <dbReference type="NCBI Taxonomy" id="46634"/>
    <lineage>
        <taxon>Eukaryota</taxon>
        <taxon>Fungi</taxon>
        <taxon>Dikarya</taxon>
        <taxon>Ascomycota</taxon>
        <taxon>Pezizomycotina</taxon>
        <taxon>Dothideomycetes</taxon>
        <taxon>Dothideomycetidae</taxon>
        <taxon>Dothideales</taxon>
        <taxon>Saccotheciaceae</taxon>
        <taxon>Aureobasidium</taxon>
    </lineage>
</organism>
<dbReference type="Pfam" id="PF00069">
    <property type="entry name" value="Pkinase"/>
    <property type="match status" value="1"/>
</dbReference>
<keyword evidence="6 15" id="KW-0418">Kinase</keyword>
<feature type="domain" description="Protein kinase" evidence="13">
    <location>
        <begin position="257"/>
        <end position="330"/>
    </location>
</feature>
<feature type="non-terminal residue" evidence="15">
    <location>
        <position position="330"/>
    </location>
</feature>
<dbReference type="Gene3D" id="3.30.200.20">
    <property type="entry name" value="Phosphorylase Kinase, domain 1"/>
    <property type="match status" value="1"/>
</dbReference>
<dbReference type="GO" id="GO:0035556">
    <property type="term" value="P:intracellular signal transduction"/>
    <property type="evidence" value="ECO:0007669"/>
    <property type="project" value="TreeGrafter"/>
</dbReference>
<dbReference type="InterPro" id="IPR050236">
    <property type="entry name" value="Ser_Thr_kinase_AGC"/>
</dbReference>
<dbReference type="PANTHER" id="PTHR24356:SF184">
    <property type="entry name" value="SERINE_THREONINE-PROTEIN KINASE TRICORNERED"/>
    <property type="match status" value="1"/>
</dbReference>
<dbReference type="EMBL" id="JAHFXS010003273">
    <property type="protein sequence ID" value="KAG9968899.1"/>
    <property type="molecule type" value="Genomic_DNA"/>
</dbReference>
<proteinExistence type="inferred from homology"/>
<evidence type="ECO:0000256" key="3">
    <source>
        <dbReference type="ARBA" id="ARBA00022553"/>
    </source>
</evidence>
<comment type="catalytic activity">
    <reaction evidence="9">
        <text>L-threonyl-[protein] + ATP = O-phospho-L-threonyl-[protein] + ADP + H(+)</text>
        <dbReference type="Rhea" id="RHEA:46608"/>
        <dbReference type="Rhea" id="RHEA-COMP:11060"/>
        <dbReference type="Rhea" id="RHEA-COMP:11605"/>
        <dbReference type="ChEBI" id="CHEBI:15378"/>
        <dbReference type="ChEBI" id="CHEBI:30013"/>
        <dbReference type="ChEBI" id="CHEBI:30616"/>
        <dbReference type="ChEBI" id="CHEBI:61977"/>
        <dbReference type="ChEBI" id="CHEBI:456216"/>
        <dbReference type="EC" id="2.7.11.1"/>
    </reaction>
</comment>
<keyword evidence="3" id="KW-0597">Phosphoprotein</keyword>
<evidence type="ECO:0000256" key="7">
    <source>
        <dbReference type="ARBA" id="ARBA00022840"/>
    </source>
</evidence>
<evidence type="ECO:0000259" key="13">
    <source>
        <dbReference type="PROSITE" id="PS50011"/>
    </source>
</evidence>
<name>A0A9P8FC53_AURME</name>
<evidence type="ECO:0000256" key="10">
    <source>
        <dbReference type="ARBA" id="ARBA00048679"/>
    </source>
</evidence>
<dbReference type="PROSITE" id="PS00107">
    <property type="entry name" value="PROTEIN_KINASE_ATP"/>
    <property type="match status" value="1"/>
</dbReference>
<reference evidence="15" key="1">
    <citation type="journal article" date="2021" name="J Fungi (Basel)">
        <title>Virulence traits and population genomics of the black yeast Aureobasidium melanogenum.</title>
        <authorList>
            <person name="Cernosa A."/>
            <person name="Sun X."/>
            <person name="Gostincar C."/>
            <person name="Fang C."/>
            <person name="Gunde-Cimerman N."/>
            <person name="Song Z."/>
        </authorList>
    </citation>
    <scope>NUCLEOTIDE SEQUENCE</scope>
    <source>
        <strain evidence="15">EXF-9298</strain>
    </source>
</reference>
<evidence type="ECO:0000256" key="2">
    <source>
        <dbReference type="ARBA" id="ARBA00022527"/>
    </source>
</evidence>
<keyword evidence="5 11" id="KW-0547">Nucleotide-binding</keyword>
<feature type="compositionally biased region" description="Low complexity" evidence="12">
    <location>
        <begin position="80"/>
        <end position="108"/>
    </location>
</feature>
<evidence type="ECO:0000256" key="12">
    <source>
        <dbReference type="SAM" id="MobiDB-lite"/>
    </source>
</evidence>